<dbReference type="AlphaFoldDB" id="A0AAP0K1K3"/>
<reference evidence="1 2" key="1">
    <citation type="submission" date="2024-01" db="EMBL/GenBank/DDBJ databases">
        <title>Genome assemblies of Stephania.</title>
        <authorList>
            <person name="Yang L."/>
        </authorList>
    </citation>
    <scope>NUCLEOTIDE SEQUENCE [LARGE SCALE GENOMIC DNA]</scope>
    <source>
        <strain evidence="1">YNDBR</strain>
        <tissue evidence="1">Leaf</tissue>
    </source>
</reference>
<protein>
    <submittedName>
        <fullName evidence="1">Uncharacterized protein</fullName>
    </submittedName>
</protein>
<proteinExistence type="predicted"/>
<gene>
    <name evidence="1" type="ORF">Syun_012380</name>
</gene>
<keyword evidence="2" id="KW-1185">Reference proteome</keyword>
<comment type="caution">
    <text evidence="1">The sequence shown here is derived from an EMBL/GenBank/DDBJ whole genome shotgun (WGS) entry which is preliminary data.</text>
</comment>
<evidence type="ECO:0000313" key="1">
    <source>
        <dbReference type="EMBL" id="KAK9142980.1"/>
    </source>
</evidence>
<name>A0AAP0K1K3_9MAGN</name>
<evidence type="ECO:0000313" key="2">
    <source>
        <dbReference type="Proteomes" id="UP001420932"/>
    </source>
</evidence>
<sequence length="118" mass="13207">MRLDRNVSNMEMARKKEWCEDLIDSQSNLQVGDCEVGGLLGEVGGLLGEVGGLLGHLTHLTHLHIAYKYKVKQRKQKQSKRSSKHKVAVQSASVLYCEQIESECSPIIKRDIFSVSPL</sequence>
<dbReference type="Proteomes" id="UP001420932">
    <property type="component" value="Unassembled WGS sequence"/>
</dbReference>
<organism evidence="1 2">
    <name type="scientific">Stephania yunnanensis</name>
    <dbReference type="NCBI Taxonomy" id="152371"/>
    <lineage>
        <taxon>Eukaryota</taxon>
        <taxon>Viridiplantae</taxon>
        <taxon>Streptophyta</taxon>
        <taxon>Embryophyta</taxon>
        <taxon>Tracheophyta</taxon>
        <taxon>Spermatophyta</taxon>
        <taxon>Magnoliopsida</taxon>
        <taxon>Ranunculales</taxon>
        <taxon>Menispermaceae</taxon>
        <taxon>Menispermoideae</taxon>
        <taxon>Cissampelideae</taxon>
        <taxon>Stephania</taxon>
    </lineage>
</organism>
<accession>A0AAP0K1K3</accession>
<dbReference type="EMBL" id="JBBNAF010000005">
    <property type="protein sequence ID" value="KAK9142980.1"/>
    <property type="molecule type" value="Genomic_DNA"/>
</dbReference>